<dbReference type="Proteomes" id="UP000680865">
    <property type="component" value="Unassembled WGS sequence"/>
</dbReference>
<accession>A0A919T472</accession>
<comment type="caution">
    <text evidence="1">The sequence shown here is derived from an EMBL/GenBank/DDBJ whole genome shotgun (WGS) entry which is preliminary data.</text>
</comment>
<gene>
    <name evidence="1" type="ORF">Aco04nite_91390</name>
</gene>
<evidence type="ECO:0000313" key="2">
    <source>
        <dbReference type="Proteomes" id="UP000680865"/>
    </source>
</evidence>
<dbReference type="EMBL" id="BOQP01000067">
    <property type="protein sequence ID" value="GIM84439.1"/>
    <property type="molecule type" value="Genomic_DNA"/>
</dbReference>
<dbReference type="AlphaFoldDB" id="A0A919T472"/>
<protein>
    <submittedName>
        <fullName evidence="1">Uncharacterized protein</fullName>
    </submittedName>
</protein>
<proteinExistence type="predicted"/>
<sequence>MAAVRVLPLRVSDSRCIIGPRGDGDLTSNGAGLGRVVGQGLVQEMAPGAVSALPLARKPNVVEAFAPTEPL</sequence>
<evidence type="ECO:0000313" key="1">
    <source>
        <dbReference type="EMBL" id="GIM84439.1"/>
    </source>
</evidence>
<organism evidence="1 2">
    <name type="scientific">Winogradskya consettensis</name>
    <dbReference type="NCBI Taxonomy" id="113560"/>
    <lineage>
        <taxon>Bacteria</taxon>
        <taxon>Bacillati</taxon>
        <taxon>Actinomycetota</taxon>
        <taxon>Actinomycetes</taxon>
        <taxon>Micromonosporales</taxon>
        <taxon>Micromonosporaceae</taxon>
        <taxon>Winogradskya</taxon>
    </lineage>
</organism>
<reference evidence="1" key="1">
    <citation type="submission" date="2021-03" db="EMBL/GenBank/DDBJ databases">
        <title>Whole genome shotgun sequence of Actinoplanes consettensis NBRC 14913.</title>
        <authorList>
            <person name="Komaki H."/>
            <person name="Tamura T."/>
        </authorList>
    </citation>
    <scope>NUCLEOTIDE SEQUENCE</scope>
    <source>
        <strain evidence="1">NBRC 14913</strain>
    </source>
</reference>
<name>A0A919T472_9ACTN</name>
<keyword evidence="2" id="KW-1185">Reference proteome</keyword>